<sequence length="234" mass="25299">MAVSFAGPGPAAAHGAQRFVTSHLDAQPSNLGRGGGTTDTDTLALLLQAGATCLAMSCVVGYRLYRHLRSRPQNAHSSADEQLAAARAELRDKEQQLVALSAQLAGRRFSTDHSREIMCLHAKLRAAQEELVAAGSKCKAASERVARTACDLAVTEAELRAHRAQLQSATQQLQQLQSRLEDTHGELNLTRSQNLMMEREVAQLRRQLRDAAGQLEGHLAARAARATGLLDLDY</sequence>
<name>A0A2K3DV03_CHLRE</name>
<keyword evidence="4" id="KW-1185">Reference proteome</keyword>
<evidence type="ECO:0000256" key="1">
    <source>
        <dbReference type="SAM" id="Coils"/>
    </source>
</evidence>
<keyword evidence="1" id="KW-0175">Coiled coil</keyword>
<evidence type="ECO:0000313" key="4">
    <source>
        <dbReference type="Proteomes" id="UP000006906"/>
    </source>
</evidence>
<feature type="transmembrane region" description="Helical" evidence="2">
    <location>
        <begin position="43"/>
        <end position="65"/>
    </location>
</feature>
<dbReference type="Gramene" id="PNW84377">
    <property type="protein sequence ID" value="PNW84377"/>
    <property type="gene ID" value="CHLRE_03g143807v5"/>
</dbReference>
<reference evidence="3 4" key="1">
    <citation type="journal article" date="2007" name="Science">
        <title>The Chlamydomonas genome reveals the evolution of key animal and plant functions.</title>
        <authorList>
            <person name="Merchant S.S."/>
            <person name="Prochnik S.E."/>
            <person name="Vallon O."/>
            <person name="Harris E.H."/>
            <person name="Karpowicz S.J."/>
            <person name="Witman G.B."/>
            <person name="Terry A."/>
            <person name="Salamov A."/>
            <person name="Fritz-Laylin L.K."/>
            <person name="Marechal-Drouard L."/>
            <person name="Marshall W.F."/>
            <person name="Qu L.H."/>
            <person name="Nelson D.R."/>
            <person name="Sanderfoot A.A."/>
            <person name="Spalding M.H."/>
            <person name="Kapitonov V.V."/>
            <person name="Ren Q."/>
            <person name="Ferris P."/>
            <person name="Lindquist E."/>
            <person name="Shapiro H."/>
            <person name="Lucas S.M."/>
            <person name="Grimwood J."/>
            <person name="Schmutz J."/>
            <person name="Cardol P."/>
            <person name="Cerutti H."/>
            <person name="Chanfreau G."/>
            <person name="Chen C.L."/>
            <person name="Cognat V."/>
            <person name="Croft M.T."/>
            <person name="Dent R."/>
            <person name="Dutcher S."/>
            <person name="Fernandez E."/>
            <person name="Fukuzawa H."/>
            <person name="Gonzalez-Ballester D."/>
            <person name="Gonzalez-Halphen D."/>
            <person name="Hallmann A."/>
            <person name="Hanikenne M."/>
            <person name="Hippler M."/>
            <person name="Inwood W."/>
            <person name="Jabbari K."/>
            <person name="Kalanon M."/>
            <person name="Kuras R."/>
            <person name="Lefebvre P.A."/>
            <person name="Lemaire S.D."/>
            <person name="Lobanov A.V."/>
            <person name="Lohr M."/>
            <person name="Manuell A."/>
            <person name="Meier I."/>
            <person name="Mets L."/>
            <person name="Mittag M."/>
            <person name="Mittelmeier T."/>
            <person name="Moroney J.V."/>
            <person name="Moseley J."/>
            <person name="Napoli C."/>
            <person name="Nedelcu A.M."/>
            <person name="Niyogi K."/>
            <person name="Novoselov S.V."/>
            <person name="Paulsen I.T."/>
            <person name="Pazour G."/>
            <person name="Purton S."/>
            <person name="Ral J.P."/>
            <person name="Riano-Pachon D.M."/>
            <person name="Riekhof W."/>
            <person name="Rymarquis L."/>
            <person name="Schroda M."/>
            <person name="Stern D."/>
            <person name="Umen J."/>
            <person name="Willows R."/>
            <person name="Wilson N."/>
            <person name="Zimmer S.L."/>
            <person name="Allmer J."/>
            <person name="Balk J."/>
            <person name="Bisova K."/>
            <person name="Chen C.J."/>
            <person name="Elias M."/>
            <person name="Gendler K."/>
            <person name="Hauser C."/>
            <person name="Lamb M.R."/>
            <person name="Ledford H."/>
            <person name="Long J.C."/>
            <person name="Minagawa J."/>
            <person name="Page M.D."/>
            <person name="Pan J."/>
            <person name="Pootakham W."/>
            <person name="Roje S."/>
            <person name="Rose A."/>
            <person name="Stahlberg E."/>
            <person name="Terauchi A.M."/>
            <person name="Yang P."/>
            <person name="Ball S."/>
            <person name="Bowler C."/>
            <person name="Dieckmann C.L."/>
            <person name="Gladyshev V.N."/>
            <person name="Green P."/>
            <person name="Jorgensen R."/>
            <person name="Mayfield S."/>
            <person name="Mueller-Roeber B."/>
            <person name="Rajamani S."/>
            <person name="Sayre R.T."/>
            <person name="Brokstein P."/>
            <person name="Dubchak I."/>
            <person name="Goodstein D."/>
            <person name="Hornick L."/>
            <person name="Huang Y.W."/>
            <person name="Jhaveri J."/>
            <person name="Luo Y."/>
            <person name="Martinez D."/>
            <person name="Ngau W.C."/>
            <person name="Otillar B."/>
            <person name="Poliakov A."/>
            <person name="Porter A."/>
            <person name="Szajkowski L."/>
            <person name="Werner G."/>
            <person name="Zhou K."/>
            <person name="Grigoriev I.V."/>
            <person name="Rokhsar D.S."/>
            <person name="Grossman A.R."/>
        </authorList>
    </citation>
    <scope>NUCLEOTIDE SEQUENCE [LARGE SCALE GENOMIC DNA]</scope>
    <source>
        <strain evidence="4">CC-503</strain>
    </source>
</reference>
<dbReference type="EMBL" id="CM008964">
    <property type="protein sequence ID" value="PNW84377.1"/>
    <property type="molecule type" value="Genomic_DNA"/>
</dbReference>
<keyword evidence="2" id="KW-0472">Membrane</keyword>
<protein>
    <submittedName>
        <fullName evidence="3">Uncharacterized protein</fullName>
    </submittedName>
</protein>
<organism evidence="3 4">
    <name type="scientific">Chlamydomonas reinhardtii</name>
    <name type="common">Chlamydomonas smithii</name>
    <dbReference type="NCBI Taxonomy" id="3055"/>
    <lineage>
        <taxon>Eukaryota</taxon>
        <taxon>Viridiplantae</taxon>
        <taxon>Chlorophyta</taxon>
        <taxon>core chlorophytes</taxon>
        <taxon>Chlorophyceae</taxon>
        <taxon>CS clade</taxon>
        <taxon>Chlamydomonadales</taxon>
        <taxon>Chlamydomonadaceae</taxon>
        <taxon>Chlamydomonas</taxon>
    </lineage>
</organism>
<dbReference type="AlphaFoldDB" id="A0A2K3DV03"/>
<gene>
    <name evidence="3" type="ORF">CHLRE_03g143807v5</name>
</gene>
<keyword evidence="2" id="KW-0812">Transmembrane</keyword>
<proteinExistence type="predicted"/>
<dbReference type="InParanoid" id="A0A2K3DV03"/>
<keyword evidence="2" id="KW-1133">Transmembrane helix</keyword>
<evidence type="ECO:0000313" key="3">
    <source>
        <dbReference type="EMBL" id="PNW84377.1"/>
    </source>
</evidence>
<evidence type="ECO:0000256" key="2">
    <source>
        <dbReference type="SAM" id="Phobius"/>
    </source>
</evidence>
<dbReference type="KEGG" id="cre:CHLRE_03g143807v5"/>
<dbReference type="Proteomes" id="UP000006906">
    <property type="component" value="Chromosome 3"/>
</dbReference>
<accession>A0A2K3DV03</accession>
<feature type="coiled-coil region" evidence="1">
    <location>
        <begin position="76"/>
        <end position="214"/>
    </location>
</feature>
<dbReference type="OrthoDB" id="541659at2759"/>
<dbReference type="GeneID" id="66052658"/>
<dbReference type="RefSeq" id="XP_042925483.1">
    <property type="nucleotide sequence ID" value="XM_043060354.1"/>
</dbReference>